<dbReference type="GO" id="GO:0051145">
    <property type="term" value="P:smooth muscle cell differentiation"/>
    <property type="evidence" value="ECO:0007669"/>
    <property type="project" value="TreeGrafter"/>
</dbReference>
<accession>A0A8C9WT68</accession>
<dbReference type="GO" id="GO:0003713">
    <property type="term" value="F:transcription coactivator activity"/>
    <property type="evidence" value="ECO:0007669"/>
    <property type="project" value="TreeGrafter"/>
</dbReference>
<proteinExistence type="predicted"/>
<dbReference type="GO" id="GO:0005634">
    <property type="term" value="C:nucleus"/>
    <property type="evidence" value="ECO:0007669"/>
    <property type="project" value="TreeGrafter"/>
</dbReference>
<protein>
    <submittedName>
        <fullName evidence="1">Uncharacterized protein</fullName>
    </submittedName>
</protein>
<dbReference type="Proteomes" id="UP000694568">
    <property type="component" value="Unplaced"/>
</dbReference>
<dbReference type="Ensembl" id="ENSSLUT00000001389.1">
    <property type="protein sequence ID" value="ENSSLUP00000001313.1"/>
    <property type="gene ID" value="ENSSLUG00000000676.1"/>
</dbReference>
<evidence type="ECO:0000313" key="2">
    <source>
        <dbReference type="Proteomes" id="UP000694568"/>
    </source>
</evidence>
<reference evidence="1" key="1">
    <citation type="submission" date="2025-08" db="UniProtKB">
        <authorList>
            <consortium name="Ensembl"/>
        </authorList>
    </citation>
    <scope>IDENTIFICATION</scope>
</reference>
<reference evidence="1" key="2">
    <citation type="submission" date="2025-09" db="UniProtKB">
        <authorList>
            <consortium name="Ensembl"/>
        </authorList>
    </citation>
    <scope>IDENTIFICATION</scope>
</reference>
<sequence length="78" mass="8584">TLPINTLHSPVVTMEVDFNENTLPSALSLNSTNMDNMDWLDLTLSVPAEGVNPLDMSAPVGVFSSDFLDSHELHLNWD</sequence>
<dbReference type="GO" id="GO:0045944">
    <property type="term" value="P:positive regulation of transcription by RNA polymerase II"/>
    <property type="evidence" value="ECO:0007669"/>
    <property type="project" value="TreeGrafter"/>
</dbReference>
<dbReference type="InterPro" id="IPR043451">
    <property type="entry name" value="Myocardin-like"/>
</dbReference>
<dbReference type="PANTHER" id="PTHR22793:SF5">
    <property type="entry name" value="MYOCARDIN-RELATED TRANSCRIPTION FACTOR B"/>
    <property type="match status" value="1"/>
</dbReference>
<dbReference type="GeneTree" id="ENSGT00940000178107"/>
<keyword evidence="2" id="KW-1185">Reference proteome</keyword>
<name>A0A8C9WT68_SANLU</name>
<evidence type="ECO:0000313" key="1">
    <source>
        <dbReference type="Ensembl" id="ENSSLUP00000001313.1"/>
    </source>
</evidence>
<dbReference type="PANTHER" id="PTHR22793">
    <property type="entry name" value="MYOCARDIN-RELATED TRANSCRIPTION FACTOR-RELATED"/>
    <property type="match status" value="1"/>
</dbReference>
<dbReference type="AlphaFoldDB" id="A0A8C9WT68"/>
<organism evidence="1 2">
    <name type="scientific">Sander lucioperca</name>
    <name type="common">Pike-perch</name>
    <name type="synonym">Perca lucioperca</name>
    <dbReference type="NCBI Taxonomy" id="283035"/>
    <lineage>
        <taxon>Eukaryota</taxon>
        <taxon>Metazoa</taxon>
        <taxon>Chordata</taxon>
        <taxon>Craniata</taxon>
        <taxon>Vertebrata</taxon>
        <taxon>Euteleostomi</taxon>
        <taxon>Actinopterygii</taxon>
        <taxon>Neopterygii</taxon>
        <taxon>Teleostei</taxon>
        <taxon>Neoteleostei</taxon>
        <taxon>Acanthomorphata</taxon>
        <taxon>Eupercaria</taxon>
        <taxon>Perciformes</taxon>
        <taxon>Percoidei</taxon>
        <taxon>Percidae</taxon>
        <taxon>Luciopercinae</taxon>
        <taxon>Sander</taxon>
    </lineage>
</organism>